<protein>
    <submittedName>
        <fullName evidence="1">Uncharacterized protein</fullName>
    </submittedName>
</protein>
<gene>
    <name evidence="1" type="ORF">LTS18_010036</name>
</gene>
<comment type="caution">
    <text evidence="1">The sequence shown here is derived from an EMBL/GenBank/DDBJ whole genome shotgun (WGS) entry which is preliminary data.</text>
</comment>
<proteinExistence type="predicted"/>
<dbReference type="EMBL" id="JAWDJW010002768">
    <property type="protein sequence ID" value="KAK3077515.1"/>
    <property type="molecule type" value="Genomic_DNA"/>
</dbReference>
<evidence type="ECO:0000313" key="2">
    <source>
        <dbReference type="Proteomes" id="UP001186974"/>
    </source>
</evidence>
<accession>A0ACC3DLQ6</accession>
<dbReference type="Proteomes" id="UP001186974">
    <property type="component" value="Unassembled WGS sequence"/>
</dbReference>
<keyword evidence="2" id="KW-1185">Reference proteome</keyword>
<organism evidence="1 2">
    <name type="scientific">Coniosporium uncinatum</name>
    <dbReference type="NCBI Taxonomy" id="93489"/>
    <lineage>
        <taxon>Eukaryota</taxon>
        <taxon>Fungi</taxon>
        <taxon>Dikarya</taxon>
        <taxon>Ascomycota</taxon>
        <taxon>Pezizomycotina</taxon>
        <taxon>Dothideomycetes</taxon>
        <taxon>Dothideomycetes incertae sedis</taxon>
        <taxon>Coniosporium</taxon>
    </lineage>
</organism>
<evidence type="ECO:0000313" key="1">
    <source>
        <dbReference type="EMBL" id="KAK3077515.1"/>
    </source>
</evidence>
<name>A0ACC3DLQ6_9PEZI</name>
<reference evidence="1" key="1">
    <citation type="submission" date="2024-09" db="EMBL/GenBank/DDBJ databases">
        <title>Black Yeasts Isolated from many extreme environments.</title>
        <authorList>
            <person name="Coleine C."/>
            <person name="Stajich J.E."/>
            <person name="Selbmann L."/>
        </authorList>
    </citation>
    <scope>NUCLEOTIDE SEQUENCE</scope>
    <source>
        <strain evidence="1">CCFEE 5737</strain>
    </source>
</reference>
<sequence length="235" mass="25202">MAFRQTLFALLSISSLTTAHPLLHSSNKRAIAVNDAMTAIMTNVIRTISPATSTCDNAPHPEECSTAQHAAPFILESFNDYDLMTVGEIAAVTSLMLFESGDFKYNQNYFSPSGGPNPGQGTRNMQQASFNSLYAAYLVSQGKLSQEALSAATSPDAVLALVQPDEFTFGSAAWFLATQCSAEIRAGLQSMEGGKQGAQTAWEMYLSECVGVTPVMDERREGWTKAYAAVTGRSA</sequence>